<keyword evidence="2" id="KW-0812">Transmembrane</keyword>
<name>A0A6C0D4V3_9ZZZZ</name>
<feature type="transmembrane region" description="Helical" evidence="2">
    <location>
        <begin position="73"/>
        <end position="93"/>
    </location>
</feature>
<keyword evidence="2" id="KW-1133">Transmembrane helix</keyword>
<organism evidence="3">
    <name type="scientific">viral metagenome</name>
    <dbReference type="NCBI Taxonomy" id="1070528"/>
    <lineage>
        <taxon>unclassified sequences</taxon>
        <taxon>metagenomes</taxon>
        <taxon>organismal metagenomes</taxon>
    </lineage>
</organism>
<reference evidence="3" key="1">
    <citation type="journal article" date="2020" name="Nature">
        <title>Giant virus diversity and host interactions through global metagenomics.</title>
        <authorList>
            <person name="Schulz F."/>
            <person name="Roux S."/>
            <person name="Paez-Espino D."/>
            <person name="Jungbluth S."/>
            <person name="Walsh D.A."/>
            <person name="Denef V.J."/>
            <person name="McMahon K.D."/>
            <person name="Konstantinidis K.T."/>
            <person name="Eloe-Fadrosh E.A."/>
            <person name="Kyrpides N.C."/>
            <person name="Woyke T."/>
        </authorList>
    </citation>
    <scope>NUCLEOTIDE SEQUENCE</scope>
    <source>
        <strain evidence="3">GVMAG-M-3300023174-116</strain>
    </source>
</reference>
<dbReference type="EMBL" id="MN739535">
    <property type="protein sequence ID" value="QHT11547.1"/>
    <property type="molecule type" value="Genomic_DNA"/>
</dbReference>
<feature type="compositionally biased region" description="Basic and acidic residues" evidence="1">
    <location>
        <begin position="189"/>
        <end position="214"/>
    </location>
</feature>
<feature type="transmembrane region" description="Helical" evidence="2">
    <location>
        <begin position="46"/>
        <end position="67"/>
    </location>
</feature>
<sequence length="267" mass="29936">MEKVRNNFSSTLQNLSQTPLKNMMSDKSLYAQEVSTGSRMKYIRSFLFWFIIIIVLSLYGFNIFKYLAQGTDIITALISPFTYVIALLTGTTVKTIIQNISQGGQTLIAELTNFFGALINFFSQFFSGSLKVAEKSSVSAIDQLQSNITKDKTNSVKSKKSNQVVAEEAEVAEEEDDTNAKESTLLKNERKLAERSREVSSEVKYSMDKKEKTDPAPLQTSSQEHGYCYIGKNNNIRNCAKVSSKNKCMSGDIFPTMELCINPNLRN</sequence>
<protein>
    <submittedName>
        <fullName evidence="3">Uncharacterized protein</fullName>
    </submittedName>
</protein>
<dbReference type="AlphaFoldDB" id="A0A6C0D4V3"/>
<evidence type="ECO:0000256" key="1">
    <source>
        <dbReference type="SAM" id="MobiDB-lite"/>
    </source>
</evidence>
<proteinExistence type="predicted"/>
<keyword evidence="2" id="KW-0472">Membrane</keyword>
<evidence type="ECO:0000256" key="2">
    <source>
        <dbReference type="SAM" id="Phobius"/>
    </source>
</evidence>
<evidence type="ECO:0000313" key="3">
    <source>
        <dbReference type="EMBL" id="QHT11547.1"/>
    </source>
</evidence>
<feature type="region of interest" description="Disordered" evidence="1">
    <location>
        <begin position="189"/>
        <end position="221"/>
    </location>
</feature>
<accession>A0A6C0D4V3</accession>